<dbReference type="Pfam" id="PF16389">
    <property type="entry name" value="DUF4998"/>
    <property type="match status" value="1"/>
</dbReference>
<dbReference type="Pfam" id="PF16391">
    <property type="entry name" value="DUF5000"/>
    <property type="match status" value="1"/>
</dbReference>
<dbReference type="RefSeq" id="WP_338392931.1">
    <property type="nucleotide sequence ID" value="NZ_AP025314.1"/>
</dbReference>
<dbReference type="PROSITE" id="PS51257">
    <property type="entry name" value="PROKAR_LIPOPROTEIN"/>
    <property type="match status" value="1"/>
</dbReference>
<name>A0AAU9D478_9BACT</name>
<organism evidence="2 3">
    <name type="scientific">Fulvitalea axinellae</name>
    <dbReference type="NCBI Taxonomy" id="1182444"/>
    <lineage>
        <taxon>Bacteria</taxon>
        <taxon>Pseudomonadati</taxon>
        <taxon>Bacteroidota</taxon>
        <taxon>Cytophagia</taxon>
        <taxon>Cytophagales</taxon>
        <taxon>Persicobacteraceae</taxon>
        <taxon>Fulvitalea</taxon>
    </lineage>
</organism>
<dbReference type="KEGG" id="fax:FUAX_00480"/>
<protein>
    <recommendedName>
        <fullName evidence="1">DUF5000 domain-containing protein</fullName>
    </recommendedName>
</protein>
<sequence>MKKIKIYACAVTAVLTTLGACKDVNELHEDYLKDGEEIYIGKPLEIRSVPGKDRLKLVWLNSADPKIKKAQILWGDKSKEVEVAKVGNGEETMEVTIDGLEEKAYVFKVIQKDNTGNESVPAEVTGRVYGQKYIDGLNNSYVELVGTDSAVLLNWSHAKTSILSEVTYMTADGTEKTRTVPSEEEQTVLKDAKFGTDMSLTTMYRPEEESIDDFYADSEALALPKDFGLNRNKFGVSPLATDEPGGKWGGHITNLWNGNKGGDFFYPVGGAIPFHFTIDLGGVTELTRANIIPRKHGSYHNDNTRVLQIWGIAELGGAETTLPSTDEGWEAESAEKGWVLLKTVEMGPEETDGANVAARHKDKAVEFDDDLPAVRYIRIRPMESWGKVSNGTLSEIELFADKVTYPEPVIIK</sequence>
<proteinExistence type="predicted"/>
<dbReference type="InterPro" id="IPR032164">
    <property type="entry name" value="DUF5000"/>
</dbReference>
<gene>
    <name evidence="2" type="ORF">FUAX_00480</name>
</gene>
<evidence type="ECO:0000313" key="2">
    <source>
        <dbReference type="EMBL" id="BDD07616.1"/>
    </source>
</evidence>
<evidence type="ECO:0000313" key="3">
    <source>
        <dbReference type="Proteomes" id="UP001348817"/>
    </source>
</evidence>
<dbReference type="AlphaFoldDB" id="A0AAU9D478"/>
<feature type="domain" description="DUF5000" evidence="1">
    <location>
        <begin position="267"/>
        <end position="399"/>
    </location>
</feature>
<evidence type="ECO:0000259" key="1">
    <source>
        <dbReference type="Pfam" id="PF16391"/>
    </source>
</evidence>
<accession>A0AAU9D478</accession>
<dbReference type="EMBL" id="AP025314">
    <property type="protein sequence ID" value="BDD07616.1"/>
    <property type="molecule type" value="Genomic_DNA"/>
</dbReference>
<dbReference type="Gene3D" id="2.60.120.260">
    <property type="entry name" value="Galactose-binding domain-like"/>
    <property type="match status" value="1"/>
</dbReference>
<dbReference type="Proteomes" id="UP001348817">
    <property type="component" value="Chromosome"/>
</dbReference>
<keyword evidence="3" id="KW-1185">Reference proteome</keyword>
<reference evidence="2 3" key="1">
    <citation type="submission" date="2021-12" db="EMBL/GenBank/DDBJ databases">
        <title>Genome sequencing of bacteria with rrn-lacking chromosome and rrn-plasmid.</title>
        <authorList>
            <person name="Anda M."/>
            <person name="Iwasaki W."/>
        </authorList>
    </citation>
    <scope>NUCLEOTIDE SEQUENCE [LARGE SCALE GENOMIC DNA]</scope>
    <source>
        <strain evidence="2 3">DSM 100852</strain>
    </source>
</reference>